<gene>
    <name evidence="2" type="primary">icmD</name>
    <name evidence="2" type="ORF">NCTC13315_00678</name>
</gene>
<organism evidence="2 3">
    <name type="scientific">Legionella beliardensis</name>
    <dbReference type="NCBI Taxonomy" id="91822"/>
    <lineage>
        <taxon>Bacteria</taxon>
        <taxon>Pseudomonadati</taxon>
        <taxon>Pseudomonadota</taxon>
        <taxon>Gammaproteobacteria</taxon>
        <taxon>Legionellales</taxon>
        <taxon>Legionellaceae</taxon>
        <taxon>Legionella</taxon>
    </lineage>
</organism>
<name>A0A378I6R9_9GAMM</name>
<keyword evidence="1" id="KW-0812">Transmembrane</keyword>
<dbReference type="Proteomes" id="UP000254968">
    <property type="component" value="Unassembled WGS sequence"/>
</dbReference>
<reference evidence="2 3" key="1">
    <citation type="submission" date="2018-06" db="EMBL/GenBank/DDBJ databases">
        <authorList>
            <consortium name="Pathogen Informatics"/>
            <person name="Doyle S."/>
        </authorList>
    </citation>
    <scope>NUCLEOTIDE SEQUENCE [LARGE SCALE GENOMIC DNA]</scope>
    <source>
        <strain evidence="2 3">NCTC13315</strain>
    </source>
</reference>
<proteinExistence type="predicted"/>
<protein>
    <submittedName>
        <fullName evidence="2">IcmD (DotP)</fullName>
    </submittedName>
</protein>
<accession>A0A378I6R9</accession>
<evidence type="ECO:0000313" key="2">
    <source>
        <dbReference type="EMBL" id="STX28154.1"/>
    </source>
</evidence>
<sequence length="137" mass="14289">MKSSSFFEKIQVKRLFAWVTCLGLMVVAESVFAGSTNQTIGTMASSIVDSFANVTRLITGGSYVAGIGFSIGAIMKFKQHKDNPTQIPIGTPIALVLIAAALLFLPSILNVAGYTMFGSDGGKTAGPSGTIYTTTGK</sequence>
<evidence type="ECO:0000256" key="1">
    <source>
        <dbReference type="SAM" id="Phobius"/>
    </source>
</evidence>
<feature type="transmembrane region" description="Helical" evidence="1">
    <location>
        <begin position="57"/>
        <end position="75"/>
    </location>
</feature>
<feature type="transmembrane region" description="Helical" evidence="1">
    <location>
        <begin position="87"/>
        <end position="109"/>
    </location>
</feature>
<keyword evidence="1" id="KW-1133">Transmembrane helix</keyword>
<dbReference type="EMBL" id="UGNV01000001">
    <property type="protein sequence ID" value="STX28154.1"/>
    <property type="molecule type" value="Genomic_DNA"/>
</dbReference>
<keyword evidence="1" id="KW-0472">Membrane</keyword>
<keyword evidence="3" id="KW-1185">Reference proteome</keyword>
<evidence type="ECO:0000313" key="3">
    <source>
        <dbReference type="Proteomes" id="UP000254968"/>
    </source>
</evidence>
<dbReference type="AlphaFoldDB" id="A0A378I6R9"/>